<sequence>MNMETLHQRKRKRKRERKREDFLSGVRPARERPCRRRNPYSFSKRFLFASSSSRLTDRFVGALDWNHPLTVVSSRGGKTRLRGGSQREKRGLHVSVVILGDGGYHRSVDAGLFSGRWRLFQLRRRRF</sequence>
<evidence type="ECO:0000256" key="1">
    <source>
        <dbReference type="SAM" id="MobiDB-lite"/>
    </source>
</evidence>
<organism evidence="2 3">
    <name type="scientific">Brassica cretica</name>
    <name type="common">Mustard</name>
    <dbReference type="NCBI Taxonomy" id="69181"/>
    <lineage>
        <taxon>Eukaryota</taxon>
        <taxon>Viridiplantae</taxon>
        <taxon>Streptophyta</taxon>
        <taxon>Embryophyta</taxon>
        <taxon>Tracheophyta</taxon>
        <taxon>Spermatophyta</taxon>
        <taxon>Magnoliopsida</taxon>
        <taxon>eudicotyledons</taxon>
        <taxon>Gunneridae</taxon>
        <taxon>Pentapetalae</taxon>
        <taxon>rosids</taxon>
        <taxon>malvids</taxon>
        <taxon>Brassicales</taxon>
        <taxon>Brassicaceae</taxon>
        <taxon>Brassiceae</taxon>
        <taxon>Brassica</taxon>
    </lineage>
</organism>
<proteinExistence type="predicted"/>
<comment type="caution">
    <text evidence="2">The sequence shown here is derived from an EMBL/GenBank/DDBJ whole genome shotgun (WGS) entry which is preliminary data.</text>
</comment>
<evidence type="ECO:0000313" key="3">
    <source>
        <dbReference type="Proteomes" id="UP000712600"/>
    </source>
</evidence>
<dbReference type="Proteomes" id="UP000712600">
    <property type="component" value="Unassembled WGS sequence"/>
</dbReference>
<dbReference type="EMBL" id="QGKX02001521">
    <property type="protein sequence ID" value="KAF3514121.1"/>
    <property type="molecule type" value="Genomic_DNA"/>
</dbReference>
<feature type="region of interest" description="Disordered" evidence="1">
    <location>
        <begin position="1"/>
        <end position="36"/>
    </location>
</feature>
<reference evidence="2" key="1">
    <citation type="submission" date="2019-12" db="EMBL/GenBank/DDBJ databases">
        <title>Genome sequencing and annotation of Brassica cretica.</title>
        <authorList>
            <person name="Studholme D.J."/>
            <person name="Sarris P."/>
        </authorList>
    </citation>
    <scope>NUCLEOTIDE SEQUENCE</scope>
    <source>
        <strain evidence="2">PFS-109/04</strain>
        <tissue evidence="2">Leaf</tissue>
    </source>
</reference>
<name>A0A8S9PIY5_BRACR</name>
<accession>A0A8S9PIY5</accession>
<protein>
    <submittedName>
        <fullName evidence="2">Uncharacterized protein</fullName>
    </submittedName>
</protein>
<gene>
    <name evidence="2" type="ORF">F2Q69_00008996</name>
</gene>
<feature type="compositionally biased region" description="Basic and acidic residues" evidence="1">
    <location>
        <begin position="18"/>
        <end position="32"/>
    </location>
</feature>
<feature type="compositionally biased region" description="Basic residues" evidence="1">
    <location>
        <begin position="8"/>
        <end position="17"/>
    </location>
</feature>
<dbReference type="AlphaFoldDB" id="A0A8S9PIY5"/>
<evidence type="ECO:0000313" key="2">
    <source>
        <dbReference type="EMBL" id="KAF3514121.1"/>
    </source>
</evidence>